<comment type="subcellular location">
    <subcellularLocation>
        <location evidence="1">Membrane</location>
    </subcellularLocation>
</comment>
<dbReference type="GO" id="GO:0022857">
    <property type="term" value="F:transmembrane transporter activity"/>
    <property type="evidence" value="ECO:0007669"/>
    <property type="project" value="InterPro"/>
</dbReference>
<organism evidence="8 9">
    <name type="scientific">Chenopodium quinoa</name>
    <name type="common">Quinoa</name>
    <dbReference type="NCBI Taxonomy" id="63459"/>
    <lineage>
        <taxon>Eukaryota</taxon>
        <taxon>Viridiplantae</taxon>
        <taxon>Streptophyta</taxon>
        <taxon>Embryophyta</taxon>
        <taxon>Tracheophyta</taxon>
        <taxon>Spermatophyta</taxon>
        <taxon>Magnoliopsida</taxon>
        <taxon>eudicotyledons</taxon>
        <taxon>Gunneridae</taxon>
        <taxon>Pentapetalae</taxon>
        <taxon>Caryophyllales</taxon>
        <taxon>Chenopodiaceae</taxon>
        <taxon>Chenopodioideae</taxon>
        <taxon>Atripliceae</taxon>
        <taxon>Chenopodium</taxon>
    </lineage>
</organism>
<dbReference type="InterPro" id="IPR050549">
    <property type="entry name" value="MFS_Trehalose_Transporter"/>
</dbReference>
<dbReference type="OMA" id="CKGIMIS"/>
<keyword evidence="4 7" id="KW-0812">Transmembrane</keyword>
<protein>
    <recommendedName>
        <fullName evidence="10">Major facilitator superfamily (MFS) profile domain-containing protein</fullName>
    </recommendedName>
</protein>
<evidence type="ECO:0000256" key="4">
    <source>
        <dbReference type="ARBA" id="ARBA00022692"/>
    </source>
</evidence>
<evidence type="ECO:0000256" key="7">
    <source>
        <dbReference type="SAM" id="Phobius"/>
    </source>
</evidence>
<proteinExistence type="inferred from homology"/>
<evidence type="ECO:0000256" key="2">
    <source>
        <dbReference type="ARBA" id="ARBA00010992"/>
    </source>
</evidence>
<reference evidence="8" key="2">
    <citation type="submission" date="2021-03" db="UniProtKB">
        <authorList>
            <consortium name="EnsemblPlants"/>
        </authorList>
    </citation>
    <scope>IDENTIFICATION</scope>
</reference>
<keyword evidence="3" id="KW-0813">Transport</keyword>
<dbReference type="InterPro" id="IPR005828">
    <property type="entry name" value="MFS_sugar_transport-like"/>
</dbReference>
<feature type="transmembrane region" description="Helical" evidence="7">
    <location>
        <begin position="93"/>
        <end position="118"/>
    </location>
</feature>
<feature type="transmembrane region" description="Helical" evidence="7">
    <location>
        <begin position="53"/>
        <end position="81"/>
    </location>
</feature>
<dbReference type="Gramene" id="AUR62000851-RA">
    <property type="protein sequence ID" value="AUR62000851-RA:cds"/>
    <property type="gene ID" value="AUR62000851"/>
</dbReference>
<dbReference type="Gene3D" id="1.20.1250.20">
    <property type="entry name" value="MFS general substrate transporter like domains"/>
    <property type="match status" value="2"/>
</dbReference>
<dbReference type="GO" id="GO:0016020">
    <property type="term" value="C:membrane"/>
    <property type="evidence" value="ECO:0007669"/>
    <property type="project" value="UniProtKB-SubCell"/>
</dbReference>
<keyword evidence="3" id="KW-0762">Sugar transport</keyword>
<sequence length="235" mass="25052">MKKVSIVQLFQKKYAYALTVGIGLSALPALVGLNGIIFYASSIFDSAGFSVKLGTMALALFQVSAAGLCLGCSLTGLAFLFEDHHLLGDFSPYIALIGILIYVALYPIGIGGGSAIIISEIFPLNIKWSAGSIAAVVTNLSSWIVSYAFNFSMEWSSSGTIPSLVQIVGLFFIPESPRWLLMKSKTNAFETALQRLRGGSVVNEAADLRIYFVSYPVGMGGAASVKVSEVWQLSV</sequence>
<reference evidence="8" key="1">
    <citation type="journal article" date="2017" name="Nature">
        <title>The genome of Chenopodium quinoa.</title>
        <authorList>
            <person name="Jarvis D.E."/>
            <person name="Ho Y.S."/>
            <person name="Lightfoot D.J."/>
            <person name="Schmoeckel S.M."/>
            <person name="Li B."/>
            <person name="Borm T.J.A."/>
            <person name="Ohyanagi H."/>
            <person name="Mineta K."/>
            <person name="Michell C.T."/>
            <person name="Saber N."/>
            <person name="Kharbatia N.M."/>
            <person name="Rupper R.R."/>
            <person name="Sharp A.R."/>
            <person name="Dally N."/>
            <person name="Boughton B.A."/>
            <person name="Woo Y.H."/>
            <person name="Gao G."/>
            <person name="Schijlen E.G.W.M."/>
            <person name="Guo X."/>
            <person name="Momin A.A."/>
            <person name="Negrao S."/>
            <person name="Al-Babili S."/>
            <person name="Gehring C."/>
            <person name="Roessner U."/>
            <person name="Jung C."/>
            <person name="Murphy K."/>
            <person name="Arold S.T."/>
            <person name="Gojobori T."/>
            <person name="van der Linden C.G."/>
            <person name="van Loo E.N."/>
            <person name="Jellen E.N."/>
            <person name="Maughan P.J."/>
            <person name="Tester M."/>
        </authorList>
    </citation>
    <scope>NUCLEOTIDE SEQUENCE [LARGE SCALE GENOMIC DNA]</scope>
    <source>
        <strain evidence="8">cv. PI 614886</strain>
    </source>
</reference>
<evidence type="ECO:0000256" key="6">
    <source>
        <dbReference type="ARBA" id="ARBA00023136"/>
    </source>
</evidence>
<feature type="transmembrane region" description="Helical" evidence="7">
    <location>
        <begin position="155"/>
        <end position="173"/>
    </location>
</feature>
<dbReference type="PANTHER" id="PTHR48021">
    <property type="match status" value="1"/>
</dbReference>
<dbReference type="EnsemblPlants" id="AUR62000851-RA">
    <property type="protein sequence ID" value="AUR62000851-RA:cds"/>
    <property type="gene ID" value="AUR62000851"/>
</dbReference>
<keyword evidence="6 7" id="KW-0472">Membrane</keyword>
<keyword evidence="9" id="KW-1185">Reference proteome</keyword>
<feature type="transmembrane region" description="Helical" evidence="7">
    <location>
        <begin position="14"/>
        <end position="41"/>
    </location>
</feature>
<feature type="transmembrane region" description="Helical" evidence="7">
    <location>
        <begin position="130"/>
        <end position="149"/>
    </location>
</feature>
<dbReference type="PANTHER" id="PTHR48021:SF25">
    <property type="entry name" value="SUGAR TRANSPORTER ERD6-LIKE 5"/>
    <property type="match status" value="1"/>
</dbReference>
<evidence type="ECO:0000256" key="5">
    <source>
        <dbReference type="ARBA" id="ARBA00022989"/>
    </source>
</evidence>
<evidence type="ECO:0008006" key="10">
    <source>
        <dbReference type="Google" id="ProtNLM"/>
    </source>
</evidence>
<dbReference type="InterPro" id="IPR036259">
    <property type="entry name" value="MFS_trans_sf"/>
</dbReference>
<accession>A0A803KP95</accession>
<evidence type="ECO:0000256" key="3">
    <source>
        <dbReference type="ARBA" id="ARBA00022597"/>
    </source>
</evidence>
<evidence type="ECO:0000313" key="9">
    <source>
        <dbReference type="Proteomes" id="UP000596660"/>
    </source>
</evidence>
<comment type="similarity">
    <text evidence="2">Belongs to the major facilitator superfamily. Sugar transporter (TC 2.A.1.1) family.</text>
</comment>
<evidence type="ECO:0000256" key="1">
    <source>
        <dbReference type="ARBA" id="ARBA00004370"/>
    </source>
</evidence>
<dbReference type="Proteomes" id="UP000596660">
    <property type="component" value="Unplaced"/>
</dbReference>
<keyword evidence="5 7" id="KW-1133">Transmembrane helix</keyword>
<dbReference type="AlphaFoldDB" id="A0A803KP95"/>
<evidence type="ECO:0000313" key="8">
    <source>
        <dbReference type="EnsemblPlants" id="AUR62000851-RA:cds"/>
    </source>
</evidence>
<name>A0A803KP95_CHEQI</name>
<dbReference type="Pfam" id="PF00083">
    <property type="entry name" value="Sugar_tr"/>
    <property type="match status" value="3"/>
</dbReference>